<dbReference type="InterPro" id="IPR021744">
    <property type="entry name" value="CbiG_N"/>
</dbReference>
<organism evidence="4 5">
    <name type="scientific">Candidatus Methanoplasma termitum</name>
    <dbReference type="NCBI Taxonomy" id="1577791"/>
    <lineage>
        <taxon>Archaea</taxon>
        <taxon>Methanobacteriati</taxon>
        <taxon>Thermoplasmatota</taxon>
        <taxon>Thermoplasmata</taxon>
        <taxon>Methanomassiliicoccales</taxon>
        <taxon>Methanomassiliicoccaceae</taxon>
        <taxon>Candidatus Methanoplasma</taxon>
    </lineage>
</organism>
<dbReference type="InterPro" id="IPR038029">
    <property type="entry name" value="GbiG_N_sf"/>
</dbReference>
<dbReference type="AlphaFoldDB" id="A0A0A7LBU4"/>
<dbReference type="Pfam" id="PF11760">
    <property type="entry name" value="CbiG_N"/>
    <property type="match status" value="1"/>
</dbReference>
<dbReference type="InterPro" id="IPR036518">
    <property type="entry name" value="CobE/GbiG_C_sf"/>
</dbReference>
<dbReference type="Gene3D" id="3.30.420.180">
    <property type="entry name" value="CobE/GbiG C-terminal domain"/>
    <property type="match status" value="1"/>
</dbReference>
<name>A0A0A7LBU4_9ARCH</name>
<protein>
    <submittedName>
        <fullName evidence="4">Cobalamin biosynthesis protein CbiG</fullName>
    </submittedName>
</protein>
<dbReference type="HOGENOM" id="CLU_028397_0_0_2"/>
<sequence length="346" mass="37136">MKIRMIAFSRRGCVLAQKICETLDGHDCEIYSKTSSDAEGTIKVDGPATAWTEESFKVSDAIIFIGATAIAVRYIAPFLKSKTSDPAVISVDEMGKFVIPLLSGHIGGANDLAEKISEGIGAVPIITTATDIHGRFSVDSFAVKNNLHIGSMSAAKDISSQIVDDKKVGLVSDVPILNGVPPELDLNGNEDTGIFISYCASKGPFKRTLKLTPRCHVLGIGCRRGVPADRIEVLVDETLKKENISIKSVRAVASIDLKNDEPGLKEFTDKIKAESLFFSSDELGSLPDIGFTASERVKTVTGVDNVCERAAYAASKNGAMVVKKTSKDGVTLAVIREPVCLDLMRW</sequence>
<dbReference type="InterPro" id="IPR052553">
    <property type="entry name" value="CbiG_hydrolase"/>
</dbReference>
<dbReference type="InterPro" id="IPR021745">
    <property type="entry name" value="CbiG_mid"/>
</dbReference>
<proteinExistence type="predicted"/>
<dbReference type="OrthoDB" id="4722at2157"/>
<evidence type="ECO:0000259" key="1">
    <source>
        <dbReference type="Pfam" id="PF01890"/>
    </source>
</evidence>
<feature type="domain" description="Cobalamin synthesis G N-terminal" evidence="2">
    <location>
        <begin position="51"/>
        <end position="131"/>
    </location>
</feature>
<dbReference type="EMBL" id="CP010070">
    <property type="protein sequence ID" value="AIZ56600.1"/>
    <property type="molecule type" value="Genomic_DNA"/>
</dbReference>
<dbReference type="PANTHER" id="PTHR37477">
    <property type="entry name" value="COBALT-PRECORRIN-5A HYDROLASE"/>
    <property type="match status" value="1"/>
</dbReference>
<evidence type="ECO:0000259" key="3">
    <source>
        <dbReference type="Pfam" id="PF11761"/>
    </source>
</evidence>
<dbReference type="RefSeq" id="WP_048112224.1">
    <property type="nucleotide sequence ID" value="NZ_CP010070.1"/>
</dbReference>
<dbReference type="Gene3D" id="3.40.50.11220">
    <property type="match status" value="1"/>
</dbReference>
<gene>
    <name evidence="4" type="ORF">Mpt1_c07160</name>
</gene>
<dbReference type="InterPro" id="IPR002750">
    <property type="entry name" value="CobE/GbiG_C"/>
</dbReference>
<dbReference type="Pfam" id="PF01890">
    <property type="entry name" value="CbiG_C"/>
    <property type="match status" value="1"/>
</dbReference>
<dbReference type="KEGG" id="mear:Mpt1_c07160"/>
<evidence type="ECO:0000313" key="4">
    <source>
        <dbReference type="EMBL" id="AIZ56600.1"/>
    </source>
</evidence>
<dbReference type="PANTHER" id="PTHR37477:SF1">
    <property type="entry name" value="COBALT-PRECORRIN-5A HYDROLASE"/>
    <property type="match status" value="1"/>
</dbReference>
<evidence type="ECO:0000313" key="5">
    <source>
        <dbReference type="Proteomes" id="UP000030787"/>
    </source>
</evidence>
<feature type="domain" description="CobE/GbiG C-terminal" evidence="1">
    <location>
        <begin position="217"/>
        <end position="334"/>
    </location>
</feature>
<dbReference type="Pfam" id="PF11761">
    <property type="entry name" value="CbiG_mid"/>
    <property type="match status" value="1"/>
</dbReference>
<reference evidence="4 5" key="1">
    <citation type="journal article" date="2014" name="Appl. Environ. Microbiol.">
        <title>Comparative Genome Analysis of 'Candidatus Methanoplasma termitum' Indicates a New Mode of Energy Metabolism in the Seventh Order of Methanogens.</title>
        <authorList>
            <person name="Lang K."/>
            <person name="Schuldes J."/>
            <person name="Klingl A."/>
            <person name="Poehlein A."/>
            <person name="Daniel R."/>
            <person name="Brune A."/>
        </authorList>
    </citation>
    <scope>NUCLEOTIDE SEQUENCE [LARGE SCALE GENOMIC DNA]</scope>
    <source>
        <strain evidence="5">Mpt1</strain>
    </source>
</reference>
<dbReference type="SUPFAM" id="SSF159664">
    <property type="entry name" value="CobE/GbiG C-terminal domain-like"/>
    <property type="match status" value="1"/>
</dbReference>
<keyword evidence="5" id="KW-1185">Reference proteome</keyword>
<evidence type="ECO:0000259" key="2">
    <source>
        <dbReference type="Pfam" id="PF11760"/>
    </source>
</evidence>
<dbReference type="SUPFAM" id="SSF159672">
    <property type="entry name" value="CbiG N-terminal domain-like"/>
    <property type="match status" value="1"/>
</dbReference>
<feature type="domain" description="Cobalamin biosynthesis central region" evidence="3">
    <location>
        <begin position="137"/>
        <end position="213"/>
    </location>
</feature>
<accession>A0A0A7LBU4</accession>
<dbReference type="GO" id="GO:0009236">
    <property type="term" value="P:cobalamin biosynthetic process"/>
    <property type="evidence" value="ECO:0007669"/>
    <property type="project" value="InterPro"/>
</dbReference>
<dbReference type="STRING" id="1577791.Mpt1_c07160"/>
<dbReference type="Proteomes" id="UP000030787">
    <property type="component" value="Chromosome"/>
</dbReference>
<dbReference type="GeneID" id="24818384"/>